<protein>
    <submittedName>
        <fullName evidence="1">Uncharacterized protein</fullName>
    </submittedName>
</protein>
<accession>A0A9X0CYV3</accession>
<dbReference type="Proteomes" id="UP001163046">
    <property type="component" value="Unassembled WGS sequence"/>
</dbReference>
<reference evidence="1" key="1">
    <citation type="submission" date="2023-01" db="EMBL/GenBank/DDBJ databases">
        <title>Genome assembly of the deep-sea coral Lophelia pertusa.</title>
        <authorList>
            <person name="Herrera S."/>
            <person name="Cordes E."/>
        </authorList>
    </citation>
    <scope>NUCLEOTIDE SEQUENCE</scope>
    <source>
        <strain evidence="1">USNM1676648</strain>
        <tissue evidence="1">Polyp</tissue>
    </source>
</reference>
<dbReference type="OrthoDB" id="5986738at2759"/>
<comment type="caution">
    <text evidence="1">The sequence shown here is derived from an EMBL/GenBank/DDBJ whole genome shotgun (WGS) entry which is preliminary data.</text>
</comment>
<gene>
    <name evidence="1" type="ORF">OS493_009077</name>
</gene>
<evidence type="ECO:0000313" key="2">
    <source>
        <dbReference type="Proteomes" id="UP001163046"/>
    </source>
</evidence>
<keyword evidence="2" id="KW-1185">Reference proteome</keyword>
<organism evidence="1 2">
    <name type="scientific">Desmophyllum pertusum</name>
    <dbReference type="NCBI Taxonomy" id="174260"/>
    <lineage>
        <taxon>Eukaryota</taxon>
        <taxon>Metazoa</taxon>
        <taxon>Cnidaria</taxon>
        <taxon>Anthozoa</taxon>
        <taxon>Hexacorallia</taxon>
        <taxon>Scleractinia</taxon>
        <taxon>Caryophylliina</taxon>
        <taxon>Caryophylliidae</taxon>
        <taxon>Desmophyllum</taxon>
    </lineage>
</organism>
<name>A0A9X0CYV3_9CNID</name>
<dbReference type="EMBL" id="MU826353">
    <property type="protein sequence ID" value="KAJ7380610.1"/>
    <property type="molecule type" value="Genomic_DNA"/>
</dbReference>
<proteinExistence type="predicted"/>
<evidence type="ECO:0000313" key="1">
    <source>
        <dbReference type="EMBL" id="KAJ7380610.1"/>
    </source>
</evidence>
<dbReference type="AlphaFoldDB" id="A0A9X0CYV3"/>
<sequence>MGDLKPEEEVAFYYLKDIVGNMKQELLERFLHFITGRPSASLGAITVAINHAGMVEASSSGVNKAQLEGTHNNRVIVPVYDWVSFLGQCFNKMPNIEKYNTSACQMTNLEWFYYKENKSSAEQSFMLLKDPTIVPPPAVLPARLNPEGLSDKRKSYLYYEIRQFCKHGTEDLVVPAP</sequence>